<proteinExistence type="predicted"/>
<evidence type="ECO:0000313" key="6">
    <source>
        <dbReference type="Proteomes" id="UP000054217"/>
    </source>
</evidence>
<dbReference type="EMBL" id="KN832020">
    <property type="protein sequence ID" value="KIN98002.1"/>
    <property type="molecule type" value="Genomic_DNA"/>
</dbReference>
<dbReference type="InterPro" id="IPR036736">
    <property type="entry name" value="ACP-like_sf"/>
</dbReference>
<accession>A0A0C3IM23</accession>
<gene>
    <name evidence="5" type="ORF">M404DRAFT_1005691</name>
</gene>
<keyword evidence="2" id="KW-0597">Phosphoprotein</keyword>
<dbReference type="OrthoDB" id="429813at2759"/>
<dbReference type="Proteomes" id="UP000054217">
    <property type="component" value="Unassembled WGS sequence"/>
</dbReference>
<dbReference type="Gene3D" id="1.10.1200.10">
    <property type="entry name" value="ACP-like"/>
    <property type="match status" value="1"/>
</dbReference>
<dbReference type="SUPFAM" id="SSF56801">
    <property type="entry name" value="Acetyl-CoA synthetase-like"/>
    <property type="match status" value="1"/>
</dbReference>
<dbReference type="HOGENOM" id="CLU_002220_1_0_1"/>
<feature type="domain" description="AMP-dependent synthetase/ligase" evidence="3">
    <location>
        <begin position="78"/>
        <end position="358"/>
    </location>
</feature>
<dbReference type="AlphaFoldDB" id="A0A0C3IM23"/>
<reference evidence="6" key="2">
    <citation type="submission" date="2015-01" db="EMBL/GenBank/DDBJ databases">
        <title>Evolutionary Origins and Diversification of the Mycorrhizal Mutualists.</title>
        <authorList>
            <consortium name="DOE Joint Genome Institute"/>
            <consortium name="Mycorrhizal Genomics Consortium"/>
            <person name="Kohler A."/>
            <person name="Kuo A."/>
            <person name="Nagy L.G."/>
            <person name="Floudas D."/>
            <person name="Copeland A."/>
            <person name="Barry K.W."/>
            <person name="Cichocki N."/>
            <person name="Veneault-Fourrey C."/>
            <person name="LaButti K."/>
            <person name="Lindquist E.A."/>
            <person name="Lipzen A."/>
            <person name="Lundell T."/>
            <person name="Morin E."/>
            <person name="Murat C."/>
            <person name="Riley R."/>
            <person name="Ohm R."/>
            <person name="Sun H."/>
            <person name="Tunlid A."/>
            <person name="Henrissat B."/>
            <person name="Grigoriev I.V."/>
            <person name="Hibbett D.S."/>
            <person name="Martin F."/>
        </authorList>
    </citation>
    <scope>NUCLEOTIDE SEQUENCE [LARGE SCALE GENOMIC DNA]</scope>
    <source>
        <strain evidence="6">Marx 270</strain>
    </source>
</reference>
<dbReference type="InterPro" id="IPR036291">
    <property type="entry name" value="NAD(P)-bd_dom_sf"/>
</dbReference>
<dbReference type="InterPro" id="IPR051414">
    <property type="entry name" value="Adenylate-forming_Reductase"/>
</dbReference>
<dbReference type="PANTHER" id="PTHR43439:SF2">
    <property type="entry name" value="ENZYME, PUTATIVE (JCVI)-RELATED"/>
    <property type="match status" value="1"/>
</dbReference>
<dbReference type="InterPro" id="IPR013120">
    <property type="entry name" value="FAR_NAD-bd"/>
</dbReference>
<dbReference type="PANTHER" id="PTHR43439">
    <property type="entry name" value="PHENYLACETATE-COENZYME A LIGASE"/>
    <property type="match status" value="1"/>
</dbReference>
<sequence length="1054" mass="117321">MMSIDSQPIFTTPPLDGLLCISQIYDFHAYQSPDYPLFRYQSSSLGRHELTWSNVTLGIHGAAKMALETLKLCSDNTSTGTAVGILAVTDSITYLTHLFGVMRAGFTPFPISPRNSPTATSHLLTQTGTKFLYVSRDRATRDIISSVLEMHTDNLKILEMPTFDDLYDPVDHLPLNQDMLPPMITPDMLSPCLILHSSGTTAFPKPITYNHRDLLQFARLRSTGEMGVPGQVHAMHAIPMFHAMGMTSMSRAAVAAMVIAVFEPRDPPMTPSPDELLKGVSREECTILPCVPSFLECWASDSHAVEILKSLKAVIFAGGPLSHIVGDYLTSQGVHLYTVYGGTEFGTVSMMLPKEPLGDKWEYFYLSPSIHVKLLLWEIPDVFELIVAETCEYTPILASCQIDGKKAYETRDLLIRHPRDPDLWKVYGRCDDQIMLSTGEKTNPGPIEYIFCKDPRILSAVMFGRGRLFNGIILELARPYRFDSSNKELLAAFRTSISALVEEANAFAPAHSRIYEEMILVANSTKTFDYTLKGTPRRHSILAAHQAEIDTAYVEFESASAYTIAGPCEWDLDSVVNWTQDLLQCVLRCPVPCDTDVFWLGCDSLKALRIRSMLASVLQNVRGADHVVQLPQDFVYRHPAAQAMANVLVSRTTDYPSVSLSIKTVEMTDLVRQMTKGQGAGVPFKLPSRSSEVVLLTGTTGSLGSHILYYLHQCKDVRRIYALNRGDPDDLDSLRCRQENALKIRGITPEILRDGKVVLIPSDLASDNFGLEPSLFQELQNSVDLIIHTAWPVNFNYTLASYVRSLEGLQNMVNFARYTTSEWSPRFIFTSSVRVLKNWSGGSPVPEIALPNPEVAVGLGYAESKWTAEQILAEAADQGLSVSIFRIGQLSGSPNGYWNRNEWFPSVVQAANVLGCLPGIDTQLFHWLPVDSAAAVIVEMRSNLHRYVHLANPRPVPSTLVLQEVAALLQIPIVDFKDWFSRLNTVPKDTATDARGRLDRVSTLLNGIMEDIAGRPIEMDLKNGLRCSETLRNSPQISRQDVSWWLRSWGAYKG</sequence>
<dbReference type="InterPro" id="IPR000873">
    <property type="entry name" value="AMP-dep_synth/lig_dom"/>
</dbReference>
<dbReference type="Gene3D" id="3.40.50.720">
    <property type="entry name" value="NAD(P)-binding Rossmann-like Domain"/>
    <property type="match status" value="1"/>
</dbReference>
<dbReference type="InterPro" id="IPR042099">
    <property type="entry name" value="ANL_N_sf"/>
</dbReference>
<evidence type="ECO:0008006" key="7">
    <source>
        <dbReference type="Google" id="ProtNLM"/>
    </source>
</evidence>
<dbReference type="Pfam" id="PF23562">
    <property type="entry name" value="AMP-binding_C_3"/>
    <property type="match status" value="1"/>
</dbReference>
<keyword evidence="1" id="KW-0596">Phosphopantetheine</keyword>
<dbReference type="STRING" id="870435.A0A0C3IM23"/>
<evidence type="ECO:0000256" key="1">
    <source>
        <dbReference type="ARBA" id="ARBA00022450"/>
    </source>
</evidence>
<evidence type="ECO:0000259" key="4">
    <source>
        <dbReference type="Pfam" id="PF07993"/>
    </source>
</evidence>
<feature type="domain" description="Thioester reductase (TE)" evidence="4">
    <location>
        <begin position="696"/>
        <end position="937"/>
    </location>
</feature>
<evidence type="ECO:0000256" key="2">
    <source>
        <dbReference type="ARBA" id="ARBA00022553"/>
    </source>
</evidence>
<protein>
    <recommendedName>
        <fullName evidence="7">Polyketide synthase phosphopantetheine-binding domain-containing protein</fullName>
    </recommendedName>
</protein>
<dbReference type="Pfam" id="PF07993">
    <property type="entry name" value="NAD_binding_4"/>
    <property type="match status" value="1"/>
</dbReference>
<dbReference type="SUPFAM" id="SSF51735">
    <property type="entry name" value="NAD(P)-binding Rossmann-fold domains"/>
    <property type="match status" value="1"/>
</dbReference>
<dbReference type="Gene3D" id="3.40.50.12780">
    <property type="entry name" value="N-terminal domain of ligase-like"/>
    <property type="match status" value="1"/>
</dbReference>
<organism evidence="5 6">
    <name type="scientific">Pisolithus tinctorius Marx 270</name>
    <dbReference type="NCBI Taxonomy" id="870435"/>
    <lineage>
        <taxon>Eukaryota</taxon>
        <taxon>Fungi</taxon>
        <taxon>Dikarya</taxon>
        <taxon>Basidiomycota</taxon>
        <taxon>Agaricomycotina</taxon>
        <taxon>Agaricomycetes</taxon>
        <taxon>Agaricomycetidae</taxon>
        <taxon>Boletales</taxon>
        <taxon>Sclerodermatineae</taxon>
        <taxon>Pisolithaceae</taxon>
        <taxon>Pisolithus</taxon>
    </lineage>
</organism>
<name>A0A0C3IM23_PISTI</name>
<dbReference type="InParanoid" id="A0A0C3IM23"/>
<dbReference type="Pfam" id="PF00501">
    <property type="entry name" value="AMP-binding"/>
    <property type="match status" value="1"/>
</dbReference>
<evidence type="ECO:0000313" key="5">
    <source>
        <dbReference type="EMBL" id="KIN98002.1"/>
    </source>
</evidence>
<reference evidence="5 6" key="1">
    <citation type="submission" date="2014-04" db="EMBL/GenBank/DDBJ databases">
        <authorList>
            <consortium name="DOE Joint Genome Institute"/>
            <person name="Kuo A."/>
            <person name="Kohler A."/>
            <person name="Costa M.D."/>
            <person name="Nagy L.G."/>
            <person name="Floudas D."/>
            <person name="Copeland A."/>
            <person name="Barry K.W."/>
            <person name="Cichocki N."/>
            <person name="Veneault-Fourrey C."/>
            <person name="LaButti K."/>
            <person name="Lindquist E.A."/>
            <person name="Lipzen A."/>
            <person name="Lundell T."/>
            <person name="Morin E."/>
            <person name="Murat C."/>
            <person name="Sun H."/>
            <person name="Tunlid A."/>
            <person name="Henrissat B."/>
            <person name="Grigoriev I.V."/>
            <person name="Hibbett D.S."/>
            <person name="Martin F."/>
            <person name="Nordberg H.P."/>
            <person name="Cantor M.N."/>
            <person name="Hua S.X."/>
        </authorList>
    </citation>
    <scope>NUCLEOTIDE SEQUENCE [LARGE SCALE GENOMIC DNA]</scope>
    <source>
        <strain evidence="5 6">Marx 270</strain>
    </source>
</reference>
<evidence type="ECO:0000259" key="3">
    <source>
        <dbReference type="Pfam" id="PF00501"/>
    </source>
</evidence>
<keyword evidence="6" id="KW-1185">Reference proteome</keyword>